<accession>A0ABT0AB46</accession>
<keyword evidence="3 11" id="KW-1134">Transmembrane beta strand</keyword>
<dbReference type="PROSITE" id="PS52016">
    <property type="entry name" value="TONB_DEPENDENT_REC_3"/>
    <property type="match status" value="1"/>
</dbReference>
<dbReference type="InterPro" id="IPR039426">
    <property type="entry name" value="TonB-dep_rcpt-like"/>
</dbReference>
<evidence type="ECO:0000256" key="12">
    <source>
        <dbReference type="RuleBase" id="RU003357"/>
    </source>
</evidence>
<dbReference type="Pfam" id="PF07715">
    <property type="entry name" value="Plug"/>
    <property type="match status" value="1"/>
</dbReference>
<evidence type="ECO:0000256" key="2">
    <source>
        <dbReference type="ARBA" id="ARBA00022448"/>
    </source>
</evidence>
<evidence type="ECO:0000256" key="6">
    <source>
        <dbReference type="ARBA" id="ARBA00023004"/>
    </source>
</evidence>
<keyword evidence="5 11" id="KW-0812">Transmembrane</keyword>
<dbReference type="RefSeq" id="WP_243798509.1">
    <property type="nucleotide sequence ID" value="NZ_JALHAT010000007.1"/>
</dbReference>
<comment type="caution">
    <text evidence="16">The sequence shown here is derived from an EMBL/GenBank/DDBJ whole genome shotgun (WGS) entry which is preliminary data.</text>
</comment>
<evidence type="ECO:0000256" key="10">
    <source>
        <dbReference type="ARBA" id="ARBA00023237"/>
    </source>
</evidence>
<dbReference type="PANTHER" id="PTHR32552:SF81">
    <property type="entry name" value="TONB-DEPENDENT OUTER MEMBRANE RECEPTOR"/>
    <property type="match status" value="1"/>
</dbReference>
<feature type="signal peptide" evidence="13">
    <location>
        <begin position="1"/>
        <end position="22"/>
    </location>
</feature>
<evidence type="ECO:0000256" key="1">
    <source>
        <dbReference type="ARBA" id="ARBA00004571"/>
    </source>
</evidence>
<evidence type="ECO:0000313" key="17">
    <source>
        <dbReference type="Proteomes" id="UP001162802"/>
    </source>
</evidence>
<evidence type="ECO:0000256" key="9">
    <source>
        <dbReference type="ARBA" id="ARBA00023136"/>
    </source>
</evidence>
<proteinExistence type="inferred from homology"/>
<sequence length="833" mass="89285">MRMPLVAGTAMTLALLAQPALGQTTQTQTSETQTTETGETFGLNAIIVTAQRRAETLQDAAIAINAASGDQLVQSGVADATQLNTVAPALYVAAGGGANTGYFIRGVGNFANNGYTSPAVAFNIDGVYIGRPSSTVASFLDVNRVEVLKGPQGTLYGRNATGGAINVIPNAPQLGVSEGSVSAQYGNYDAYELTGMVNAPLGNDVALRLAGTVNERDGYFSDGTGAAKDLALRGQIYAELSPAINLRVSADYSTQKGTGPGLNVEGVYTFTPFNPGATVRNWLHVQAPDNVRAPYTGLFAPEALDFIENTATAAPLFAPLTGYAYPRRDDEYWGLNAEVNVDLGGVDLVVIPAYRHSKLDNQFNGPPFKAAINSDTAEQYSLEARLSGTSGPVEWLLGGYWFDETVKGVNSFNQFSTTTFNSFDTHTRSLAAFGRVTWSLTDTLRLVGGLRYSDEKRDIVAQADSLAAICLTELPSGQPSCPDLPTVPVGLTLRDSLAQYAPGLFPAGSPLDAPAPYGAFPFGPFGPMGPTALLAITPTTIDRAASDREVTWRAAVEFDASPDNLVYASFETGFRAGGFNITFGQEEYAPEFIDAWTLGSKNSFFNNSLQLNLEAFYWKYRGQQLAALGLDDNGNNAFYTRNVGKSSVKGVEMDFQWLAGATTLVHGGAQYLDATYDSFQYNQIDLSDEGDPPYFLTPITGCGYTQVSEPVRSFDIDCSGKPALYAPKWSFNLGVQQKLELDPLDITFSLDGRYRANRVIGFAYLPTGDSGADFKMDASIRFEPTEVPVTVMLFVRNLTDQAVQSTYQLGAGNVASSAYEPPRTYGLRVGYTF</sequence>
<gene>
    <name evidence="16" type="ORF">MTR65_06970</name>
</gene>
<feature type="domain" description="TonB-dependent receptor plug" evidence="15">
    <location>
        <begin position="57"/>
        <end position="164"/>
    </location>
</feature>
<evidence type="ECO:0000256" key="11">
    <source>
        <dbReference type="PROSITE-ProRule" id="PRU01360"/>
    </source>
</evidence>
<keyword evidence="6" id="KW-0408">Iron</keyword>
<dbReference type="InterPro" id="IPR012910">
    <property type="entry name" value="Plug_dom"/>
</dbReference>
<comment type="subcellular location">
    <subcellularLocation>
        <location evidence="1 11">Cell outer membrane</location>
        <topology evidence="1 11">Multi-pass membrane protein</topology>
    </subcellularLocation>
</comment>
<feature type="domain" description="TonB-dependent receptor-like beta-barrel" evidence="14">
    <location>
        <begin position="354"/>
        <end position="798"/>
    </location>
</feature>
<evidence type="ECO:0000256" key="8">
    <source>
        <dbReference type="ARBA" id="ARBA00023077"/>
    </source>
</evidence>
<keyword evidence="16" id="KW-0675">Receptor</keyword>
<keyword evidence="2 11" id="KW-0813">Transport</keyword>
<keyword evidence="10 11" id="KW-0998">Cell outer membrane</keyword>
<dbReference type="InterPro" id="IPR000531">
    <property type="entry name" value="Beta-barrel_TonB"/>
</dbReference>
<dbReference type="Pfam" id="PF00593">
    <property type="entry name" value="TonB_dep_Rec_b-barrel"/>
    <property type="match status" value="1"/>
</dbReference>
<dbReference type="SUPFAM" id="SSF56935">
    <property type="entry name" value="Porins"/>
    <property type="match status" value="1"/>
</dbReference>
<keyword evidence="17" id="KW-1185">Reference proteome</keyword>
<evidence type="ECO:0000256" key="3">
    <source>
        <dbReference type="ARBA" id="ARBA00022452"/>
    </source>
</evidence>
<dbReference type="Gene3D" id="2.40.170.20">
    <property type="entry name" value="TonB-dependent receptor, beta-barrel domain"/>
    <property type="match status" value="2"/>
</dbReference>
<evidence type="ECO:0000256" key="7">
    <source>
        <dbReference type="ARBA" id="ARBA00023065"/>
    </source>
</evidence>
<protein>
    <submittedName>
        <fullName evidence="16">TonB-dependent receptor</fullName>
    </submittedName>
</protein>
<evidence type="ECO:0000256" key="4">
    <source>
        <dbReference type="ARBA" id="ARBA00022496"/>
    </source>
</evidence>
<dbReference type="Proteomes" id="UP001162802">
    <property type="component" value="Unassembled WGS sequence"/>
</dbReference>
<keyword evidence="4" id="KW-0410">Iron transport</keyword>
<evidence type="ECO:0000259" key="14">
    <source>
        <dbReference type="Pfam" id="PF00593"/>
    </source>
</evidence>
<reference evidence="16" key="1">
    <citation type="submission" date="2022-03" db="EMBL/GenBank/DDBJ databases">
        <title>Identification of a novel bacterium isolated from mangrove sediments.</title>
        <authorList>
            <person name="Pan X."/>
        </authorList>
    </citation>
    <scope>NUCLEOTIDE SEQUENCE</scope>
    <source>
        <strain evidence="16">B2637</strain>
    </source>
</reference>
<dbReference type="PANTHER" id="PTHR32552">
    <property type="entry name" value="FERRICHROME IRON RECEPTOR-RELATED"/>
    <property type="match status" value="1"/>
</dbReference>
<keyword evidence="8 12" id="KW-0798">TonB box</keyword>
<keyword evidence="7" id="KW-0406">Ion transport</keyword>
<name>A0ABT0AB46_9SPHN</name>
<evidence type="ECO:0000256" key="13">
    <source>
        <dbReference type="SAM" id="SignalP"/>
    </source>
</evidence>
<keyword evidence="13" id="KW-0732">Signal</keyword>
<comment type="similarity">
    <text evidence="11 12">Belongs to the TonB-dependent receptor family.</text>
</comment>
<dbReference type="InterPro" id="IPR036942">
    <property type="entry name" value="Beta-barrel_TonB_sf"/>
</dbReference>
<dbReference type="EMBL" id="JALHAT010000007">
    <property type="protein sequence ID" value="MCJ1960414.1"/>
    <property type="molecule type" value="Genomic_DNA"/>
</dbReference>
<keyword evidence="9 11" id="KW-0472">Membrane</keyword>
<organism evidence="16 17">
    <name type="scientific">Novosphingobium mangrovi</name>
    <name type="common">ex Hu et al. 2023</name>
    <dbReference type="NCBI Taxonomy" id="2930094"/>
    <lineage>
        <taxon>Bacteria</taxon>
        <taxon>Pseudomonadati</taxon>
        <taxon>Pseudomonadota</taxon>
        <taxon>Alphaproteobacteria</taxon>
        <taxon>Sphingomonadales</taxon>
        <taxon>Sphingomonadaceae</taxon>
        <taxon>Novosphingobium</taxon>
    </lineage>
</organism>
<evidence type="ECO:0000259" key="15">
    <source>
        <dbReference type="Pfam" id="PF07715"/>
    </source>
</evidence>
<evidence type="ECO:0000256" key="5">
    <source>
        <dbReference type="ARBA" id="ARBA00022692"/>
    </source>
</evidence>
<feature type="chain" id="PRO_5045405114" evidence="13">
    <location>
        <begin position="23"/>
        <end position="833"/>
    </location>
</feature>
<evidence type="ECO:0000313" key="16">
    <source>
        <dbReference type="EMBL" id="MCJ1960414.1"/>
    </source>
</evidence>